<dbReference type="EMBL" id="DF973203">
    <property type="protein sequence ID" value="GAU19761.1"/>
    <property type="molecule type" value="Genomic_DNA"/>
</dbReference>
<evidence type="ECO:0000313" key="2">
    <source>
        <dbReference type="EMBL" id="GAU19761.1"/>
    </source>
</evidence>
<dbReference type="CDD" id="cd01650">
    <property type="entry name" value="RT_nLTR_like"/>
    <property type="match status" value="1"/>
</dbReference>
<dbReference type="OrthoDB" id="1938551at2759"/>
<keyword evidence="3" id="KW-1185">Reference proteome</keyword>
<evidence type="ECO:0000313" key="3">
    <source>
        <dbReference type="Proteomes" id="UP000242715"/>
    </source>
</evidence>
<dbReference type="Pfam" id="PF00078">
    <property type="entry name" value="RVT_1"/>
    <property type="match status" value="1"/>
</dbReference>
<dbReference type="PROSITE" id="PS50878">
    <property type="entry name" value="RT_POL"/>
    <property type="match status" value="1"/>
</dbReference>
<accession>A0A2Z6LTC3</accession>
<dbReference type="InterPro" id="IPR043502">
    <property type="entry name" value="DNA/RNA_pol_sf"/>
</dbReference>
<sequence length="693" mass="78828">MSRLDRFLLSEDWCLTWANCIQTAQLRGLSDHCPLVLSVDEENWGPRPVRMLKCWHDTPGFRKFVIDKWSLLQVDGWGGFVLKEKLKLIKLALKEWHNTHAKNIPGKINDLKIRLSVLDSKGEEGVLTDEERDELRSVSADIHSLSRVNASICWQQSRLLWLREGDANSRYFHSVLASRRRQNALSVIMVDSVRMEGVQPIRQAVFNHFSSHFRVGNMDWPTMEDLQFNTLSFAKGGSLVKPFSVEEVKAAIWNCDSYKSPGPDGINFGFLKEFWPEMRVDTMRFITEFHRNGKLSKGINSTFITLIPKVDSPQKLNDFRPISLVGSLYKILAKVLANRLRTVIGSVISETQTAFVKERQILDGILIANEVVDEARKSQKELTTPWIGDTWICPTYEFPMERGLRQGDPLSPFLFLLAAEGLNVMMRALVQSNLFKGYSIGAENRTVVSHLQFADDTLLLGAKSWANVRALRVVFVLFEKVSGLKVNFHKSMLVGVNIGESWLMEAASALGCKEHGGLGVRLLREFNTALLGKWCWRMLVDRGGMWYRVLAARRGGWFAESVVRRVGNGADTLFWSDPWLGGAPLSVRYKRLFDLALNQSISVADMCLFGWENGGAGWQWRRQLWVWEEELLVECTGLLHDIVLHTNISDSWIWRHDISGGYSVREAYSLLTTMDVVTTLGVSDLIWHKQAPP</sequence>
<name>A0A2Z6LTC3_TRISU</name>
<proteinExistence type="predicted"/>
<evidence type="ECO:0000259" key="1">
    <source>
        <dbReference type="PROSITE" id="PS50878"/>
    </source>
</evidence>
<dbReference type="AlphaFoldDB" id="A0A2Z6LTC3"/>
<organism evidence="2 3">
    <name type="scientific">Trifolium subterraneum</name>
    <name type="common">Subterranean clover</name>
    <dbReference type="NCBI Taxonomy" id="3900"/>
    <lineage>
        <taxon>Eukaryota</taxon>
        <taxon>Viridiplantae</taxon>
        <taxon>Streptophyta</taxon>
        <taxon>Embryophyta</taxon>
        <taxon>Tracheophyta</taxon>
        <taxon>Spermatophyta</taxon>
        <taxon>Magnoliopsida</taxon>
        <taxon>eudicotyledons</taxon>
        <taxon>Gunneridae</taxon>
        <taxon>Pentapetalae</taxon>
        <taxon>rosids</taxon>
        <taxon>fabids</taxon>
        <taxon>Fabales</taxon>
        <taxon>Fabaceae</taxon>
        <taxon>Papilionoideae</taxon>
        <taxon>50 kb inversion clade</taxon>
        <taxon>NPAAA clade</taxon>
        <taxon>Hologalegina</taxon>
        <taxon>IRL clade</taxon>
        <taxon>Trifolieae</taxon>
        <taxon>Trifolium</taxon>
    </lineage>
</organism>
<dbReference type="Proteomes" id="UP000242715">
    <property type="component" value="Unassembled WGS sequence"/>
</dbReference>
<gene>
    <name evidence="2" type="ORF">TSUD_78870</name>
</gene>
<dbReference type="InterPro" id="IPR000477">
    <property type="entry name" value="RT_dom"/>
</dbReference>
<dbReference type="PANTHER" id="PTHR46890:SF48">
    <property type="entry name" value="RNA-DIRECTED DNA POLYMERASE"/>
    <property type="match status" value="1"/>
</dbReference>
<protein>
    <recommendedName>
        <fullName evidence="1">Reverse transcriptase domain-containing protein</fullName>
    </recommendedName>
</protein>
<reference evidence="3" key="1">
    <citation type="journal article" date="2017" name="Front. Plant Sci.">
        <title>Climate Clever Clovers: New Paradigm to Reduce the Environmental Footprint of Ruminants by Breeding Low Methanogenic Forages Utilizing Haplotype Variation.</title>
        <authorList>
            <person name="Kaur P."/>
            <person name="Appels R."/>
            <person name="Bayer P.E."/>
            <person name="Keeble-Gagnere G."/>
            <person name="Wang J."/>
            <person name="Hirakawa H."/>
            <person name="Shirasawa K."/>
            <person name="Vercoe P."/>
            <person name="Stefanova K."/>
            <person name="Durmic Z."/>
            <person name="Nichols P."/>
            <person name="Revell C."/>
            <person name="Isobe S.N."/>
            <person name="Edwards D."/>
            <person name="Erskine W."/>
        </authorList>
    </citation>
    <scope>NUCLEOTIDE SEQUENCE [LARGE SCALE GENOMIC DNA]</scope>
    <source>
        <strain evidence="3">cv. Daliak</strain>
    </source>
</reference>
<dbReference type="SUPFAM" id="SSF56672">
    <property type="entry name" value="DNA/RNA polymerases"/>
    <property type="match status" value="1"/>
</dbReference>
<dbReference type="PANTHER" id="PTHR46890">
    <property type="entry name" value="NON-LTR RETROLELEMENT REVERSE TRANSCRIPTASE-LIKE PROTEIN-RELATED"/>
    <property type="match status" value="1"/>
</dbReference>
<feature type="domain" description="Reverse transcriptase" evidence="1">
    <location>
        <begin position="288"/>
        <end position="507"/>
    </location>
</feature>
<dbReference type="InterPro" id="IPR052343">
    <property type="entry name" value="Retrotransposon-Effector_Assoc"/>
</dbReference>